<protein>
    <submittedName>
        <fullName evidence="1">Hydrolase of the HAD superfamily</fullName>
    </submittedName>
</protein>
<evidence type="ECO:0000313" key="2">
    <source>
        <dbReference type="Proteomes" id="UP001429580"/>
    </source>
</evidence>
<dbReference type="InterPro" id="IPR023214">
    <property type="entry name" value="HAD_sf"/>
</dbReference>
<dbReference type="InterPro" id="IPR006439">
    <property type="entry name" value="HAD-SF_hydro_IA"/>
</dbReference>
<dbReference type="InterPro" id="IPR010237">
    <property type="entry name" value="Pyr-5-nucltdase"/>
</dbReference>
<dbReference type="Gene3D" id="1.10.150.450">
    <property type="match status" value="1"/>
</dbReference>
<evidence type="ECO:0000313" key="1">
    <source>
        <dbReference type="EMBL" id="NIJ59362.1"/>
    </source>
</evidence>
<dbReference type="EMBL" id="JAASQI010000008">
    <property type="protein sequence ID" value="NIJ59362.1"/>
    <property type="molecule type" value="Genomic_DNA"/>
</dbReference>
<dbReference type="PANTHER" id="PTHR12725">
    <property type="entry name" value="HALOACID DEHALOGENASE-LIKE HYDROLASE"/>
    <property type="match status" value="1"/>
</dbReference>
<dbReference type="SFLD" id="SFLDG01129">
    <property type="entry name" value="C1.5:_HAD__Beta-PGM__Phosphata"/>
    <property type="match status" value="1"/>
</dbReference>
<dbReference type="PANTHER" id="PTHR12725:SF117">
    <property type="entry name" value="HALOACID DEHALOGENASE-LIKE HYDROLASE"/>
    <property type="match status" value="1"/>
</dbReference>
<dbReference type="SFLD" id="SFLDS00003">
    <property type="entry name" value="Haloacid_Dehalogenase"/>
    <property type="match status" value="1"/>
</dbReference>
<dbReference type="NCBIfam" id="TIGR01509">
    <property type="entry name" value="HAD-SF-IA-v3"/>
    <property type="match status" value="1"/>
</dbReference>
<sequence length="278" mass="30567">MAYEENEARAALADPAAAGVASGDALPGHNDVFAHVETWIFDLDNTLYSHEAGLWPQVDTQITLYMCELFGLDAMSARALQKYYYHRYGTTLRGLMAEHAVDPQAFLDFAHDIDYSAVVRDERLRRAVANLPGRRFVFTNGSRAHAGAVVGRLGIADLFEDLFDIVDAAFVPKPEAVTYARFIERHGIDPTRAAMFEDLSANLAVPHGLGMQTVLVLPATPDPHREAHEQGRSAEAHIGHQTTDLAAFLHCAAGGVSQLSDTRPIYDVLQRTDGVRQR</sequence>
<reference evidence="1 2" key="1">
    <citation type="submission" date="2020-03" db="EMBL/GenBank/DDBJ databases">
        <title>Genomic Encyclopedia of Type Strains, Phase IV (KMG-IV): sequencing the most valuable type-strain genomes for metagenomic binning, comparative biology and taxonomic classification.</title>
        <authorList>
            <person name="Goeker M."/>
        </authorList>
    </citation>
    <scope>NUCLEOTIDE SEQUENCE [LARGE SCALE GENOMIC DNA]</scope>
    <source>
        <strain evidence="1 2">DSM 103870</strain>
    </source>
</reference>
<keyword evidence="2" id="KW-1185">Reference proteome</keyword>
<dbReference type="Gene3D" id="3.40.50.1000">
    <property type="entry name" value="HAD superfamily/HAD-like"/>
    <property type="match status" value="1"/>
</dbReference>
<dbReference type="GO" id="GO:0016787">
    <property type="term" value="F:hydrolase activity"/>
    <property type="evidence" value="ECO:0007669"/>
    <property type="project" value="UniProtKB-KW"/>
</dbReference>
<dbReference type="SUPFAM" id="SSF56784">
    <property type="entry name" value="HAD-like"/>
    <property type="match status" value="1"/>
</dbReference>
<dbReference type="SFLD" id="SFLDG01132">
    <property type="entry name" value="C1.5.3:_5'-Nucleotidase_Like"/>
    <property type="match status" value="1"/>
</dbReference>
<dbReference type="InterPro" id="IPR036412">
    <property type="entry name" value="HAD-like_sf"/>
</dbReference>
<dbReference type="Proteomes" id="UP001429580">
    <property type="component" value="Unassembled WGS sequence"/>
</dbReference>
<name>A0ABX0V2K7_9HYPH</name>
<dbReference type="Pfam" id="PF00702">
    <property type="entry name" value="Hydrolase"/>
    <property type="match status" value="1"/>
</dbReference>
<dbReference type="NCBIfam" id="TIGR01993">
    <property type="entry name" value="Pyr-5-nucltdase"/>
    <property type="match status" value="1"/>
</dbReference>
<dbReference type="RefSeq" id="WP_166954604.1">
    <property type="nucleotide sequence ID" value="NZ_JAASQI010000008.1"/>
</dbReference>
<keyword evidence="1" id="KW-0378">Hydrolase</keyword>
<comment type="caution">
    <text evidence="1">The sequence shown here is derived from an EMBL/GenBank/DDBJ whole genome shotgun (WGS) entry which is preliminary data.</text>
</comment>
<dbReference type="CDD" id="cd02604">
    <property type="entry name" value="HAD_5NT"/>
    <property type="match status" value="1"/>
</dbReference>
<proteinExistence type="predicted"/>
<gene>
    <name evidence="1" type="ORF">FHS82_003217</name>
</gene>
<accession>A0ABX0V2K7</accession>
<organism evidence="1 2">
    <name type="scientific">Pseudochelatococcus lubricantis</name>
    <dbReference type="NCBI Taxonomy" id="1538102"/>
    <lineage>
        <taxon>Bacteria</taxon>
        <taxon>Pseudomonadati</taxon>
        <taxon>Pseudomonadota</taxon>
        <taxon>Alphaproteobacteria</taxon>
        <taxon>Hyphomicrobiales</taxon>
        <taxon>Chelatococcaceae</taxon>
        <taxon>Pseudochelatococcus</taxon>
    </lineage>
</organism>